<name>A0A7S1M5R3_NEODS</name>
<dbReference type="GO" id="GO:0045275">
    <property type="term" value="C:respiratory chain complex III"/>
    <property type="evidence" value="ECO:0007669"/>
    <property type="project" value="InterPro"/>
</dbReference>
<dbReference type="AlphaFoldDB" id="A0A7S1M5R3"/>
<dbReference type="EMBL" id="HBGF01027520">
    <property type="protein sequence ID" value="CAD9122744.1"/>
    <property type="molecule type" value="Transcribed_RNA"/>
</dbReference>
<accession>A0A7S1M5R3</accession>
<evidence type="ECO:0000256" key="1">
    <source>
        <dbReference type="SAM" id="SignalP"/>
    </source>
</evidence>
<dbReference type="SUPFAM" id="SSF81524">
    <property type="entry name" value="14 kDa protein of cytochrome bc1 complex (Ubiquinol-cytochrome c reductase)"/>
    <property type="match status" value="1"/>
</dbReference>
<dbReference type="InterPro" id="IPR036544">
    <property type="entry name" value="QCR7_sf"/>
</dbReference>
<organism evidence="2">
    <name type="scientific">Neobodo designis</name>
    <name type="common">Flagellated protozoan</name>
    <name type="synonym">Bodo designis</name>
    <dbReference type="NCBI Taxonomy" id="312471"/>
    <lineage>
        <taxon>Eukaryota</taxon>
        <taxon>Discoba</taxon>
        <taxon>Euglenozoa</taxon>
        <taxon>Kinetoplastea</taxon>
        <taxon>Metakinetoplastina</taxon>
        <taxon>Neobodonida</taxon>
        <taxon>Neobodo</taxon>
    </lineage>
</organism>
<gene>
    <name evidence="2" type="ORF">NDES1114_LOCUS18243</name>
</gene>
<proteinExistence type="predicted"/>
<dbReference type="GO" id="GO:0005739">
    <property type="term" value="C:mitochondrion"/>
    <property type="evidence" value="ECO:0007669"/>
    <property type="project" value="GOC"/>
</dbReference>
<reference evidence="2" key="1">
    <citation type="submission" date="2021-01" db="EMBL/GenBank/DDBJ databases">
        <authorList>
            <person name="Corre E."/>
            <person name="Pelletier E."/>
            <person name="Niang G."/>
            <person name="Scheremetjew M."/>
            <person name="Finn R."/>
            <person name="Kale V."/>
            <person name="Holt S."/>
            <person name="Cochrane G."/>
            <person name="Meng A."/>
            <person name="Brown T."/>
            <person name="Cohen L."/>
        </authorList>
    </citation>
    <scope>NUCLEOTIDE SEQUENCE</scope>
    <source>
        <strain evidence="2">CCAP 1951/1</strain>
    </source>
</reference>
<keyword evidence="1" id="KW-0732">Signal</keyword>
<feature type="chain" id="PRO_5031309562" evidence="1">
    <location>
        <begin position="22"/>
        <end position="193"/>
    </location>
</feature>
<dbReference type="GO" id="GO:0006122">
    <property type="term" value="P:mitochondrial electron transport, ubiquinol to cytochrome c"/>
    <property type="evidence" value="ECO:0007669"/>
    <property type="project" value="InterPro"/>
</dbReference>
<protein>
    <submittedName>
        <fullName evidence="2">Uncharacterized protein</fullName>
    </submittedName>
</protein>
<dbReference type="Gene3D" id="1.10.1090.10">
    <property type="entry name" value="Cytochrome b-c1 complex subunit 7"/>
    <property type="match status" value="1"/>
</dbReference>
<sequence length="193" mass="22796">MQGQHATVRILAGALIAPAYARNTMAIENASKVERGVRLQTALKANKVDLRHLLALPATDPAHPYKTEYPWEKLMIRADPRQMTMYGKWYYNRVFALYEIIQQHRQGVYYDDMINLKGWWSRAARTRCPKPQVVHMDRRVLRYRDLKEKWLYDKKENWVSPVDNTGFYAPYCTMVADEWEEKWGFFAGNGVEY</sequence>
<feature type="signal peptide" evidence="1">
    <location>
        <begin position="1"/>
        <end position="21"/>
    </location>
</feature>
<evidence type="ECO:0000313" key="2">
    <source>
        <dbReference type="EMBL" id="CAD9122744.1"/>
    </source>
</evidence>